<keyword evidence="3 6" id="KW-0808">Transferase</keyword>
<dbReference type="GO" id="GO:0008483">
    <property type="term" value="F:transaminase activity"/>
    <property type="evidence" value="ECO:0007669"/>
    <property type="project" value="UniProtKB-KW"/>
</dbReference>
<feature type="domain" description="Aminotransferase class I/classII large" evidence="5">
    <location>
        <begin position="34"/>
        <end position="390"/>
    </location>
</feature>
<accession>A0A075FR86</accession>
<sequence length="400" mass="43917">MTEQVDVSARAAAIEYAIRDVVVPAVELEAQGHDVIRLNIGDPLAYDGLPTPQHMVDAFKAALDRQDNGYGPSYGIPELRSAIASSESAKGWDCSPDDVYVTHGVTEALQILFAAFLEEGDTVLAPGPHYPPYMAYPQMYGGATVEYRLDPADGWRIDLDDIRSKMDETVRLLVLINPNNPTGNVATSEEIDSLIEIASDWPRCTIIADEIYDGLDFTGRMCSVASRSSSTPVIALNGVSKVYFAPGWRVGYMAWHDPSGILVAVRDGVERLLRSRLCASTPAQHGFLAGLSDDSGWLDGHRSRIRERMDYCLGRIESIDGLECEAPGGAFYLFVRVTDPEMAADDKAFVLDLLHRHHVLLVHGSGFSPEFGNGHFRMVCLPPIDLLAEAFDRIETFLRG</sequence>
<proteinExistence type="predicted"/>
<evidence type="ECO:0000256" key="3">
    <source>
        <dbReference type="ARBA" id="ARBA00022679"/>
    </source>
</evidence>
<dbReference type="Gene3D" id="3.90.1150.10">
    <property type="entry name" value="Aspartate Aminotransferase, domain 1"/>
    <property type="match status" value="1"/>
</dbReference>
<evidence type="ECO:0000256" key="4">
    <source>
        <dbReference type="ARBA" id="ARBA00022898"/>
    </source>
</evidence>
<dbReference type="PANTHER" id="PTHR43488">
    <property type="entry name" value="GLUTAMATE-PYRUVATE AMINOTRANSFERASE ALAA"/>
    <property type="match status" value="1"/>
</dbReference>
<evidence type="ECO:0000256" key="2">
    <source>
        <dbReference type="ARBA" id="ARBA00022576"/>
    </source>
</evidence>
<evidence type="ECO:0000256" key="1">
    <source>
        <dbReference type="ARBA" id="ARBA00001933"/>
    </source>
</evidence>
<dbReference type="SUPFAM" id="SSF53383">
    <property type="entry name" value="PLP-dependent transferases"/>
    <property type="match status" value="1"/>
</dbReference>
<comment type="cofactor">
    <cofactor evidence="1">
        <name>pyridoxal 5'-phosphate</name>
        <dbReference type="ChEBI" id="CHEBI:597326"/>
    </cofactor>
</comment>
<protein>
    <submittedName>
        <fullName evidence="6">Alanine aminotransferase</fullName>
    </submittedName>
</protein>
<dbReference type="InterPro" id="IPR015424">
    <property type="entry name" value="PyrdxlP-dep_Trfase"/>
</dbReference>
<dbReference type="InterPro" id="IPR015421">
    <property type="entry name" value="PyrdxlP-dep_Trfase_major"/>
</dbReference>
<dbReference type="InterPro" id="IPR015422">
    <property type="entry name" value="PyrdxlP-dep_Trfase_small"/>
</dbReference>
<dbReference type="EMBL" id="KF900354">
    <property type="protein sequence ID" value="AIE91986.1"/>
    <property type="molecule type" value="Genomic_DNA"/>
</dbReference>
<keyword evidence="2 6" id="KW-0032">Aminotransferase</keyword>
<organism evidence="6">
    <name type="scientific">uncultured marine group II/III euryarchaeote AD1000_19_F05</name>
    <dbReference type="NCBI Taxonomy" id="1457732"/>
    <lineage>
        <taxon>Archaea</taxon>
        <taxon>Methanobacteriati</taxon>
        <taxon>Methanobacteriota</taxon>
        <taxon>environmental samples</taxon>
    </lineage>
</organism>
<dbReference type="GO" id="GO:0030170">
    <property type="term" value="F:pyridoxal phosphate binding"/>
    <property type="evidence" value="ECO:0007669"/>
    <property type="project" value="InterPro"/>
</dbReference>
<dbReference type="PANTHER" id="PTHR43488:SF2">
    <property type="entry name" value="GLUTAMATE-PYRUVATE AMINOTRANSFERASE ALAA"/>
    <property type="match status" value="1"/>
</dbReference>
<dbReference type="Gene3D" id="3.40.640.10">
    <property type="entry name" value="Type I PLP-dependent aspartate aminotransferase-like (Major domain)"/>
    <property type="match status" value="1"/>
</dbReference>
<name>A0A075FR86_9EURY</name>
<dbReference type="Pfam" id="PF00155">
    <property type="entry name" value="Aminotran_1_2"/>
    <property type="match status" value="1"/>
</dbReference>
<dbReference type="InterPro" id="IPR004839">
    <property type="entry name" value="Aminotransferase_I/II_large"/>
</dbReference>
<reference evidence="6" key="1">
    <citation type="journal article" date="2014" name="Genome Biol. Evol.">
        <title>Pangenome evidence for extensive interdomain horizontal transfer affecting lineage core and shell genes in uncultured planktonic thaumarchaeota and euryarchaeota.</title>
        <authorList>
            <person name="Deschamps P."/>
            <person name="Zivanovic Y."/>
            <person name="Moreira D."/>
            <person name="Rodriguez-Valera F."/>
            <person name="Lopez-Garcia P."/>
        </authorList>
    </citation>
    <scope>NUCLEOTIDE SEQUENCE</scope>
</reference>
<evidence type="ECO:0000313" key="6">
    <source>
        <dbReference type="EMBL" id="AIE91986.1"/>
    </source>
</evidence>
<keyword evidence="4" id="KW-0663">Pyridoxal phosphate</keyword>
<dbReference type="CDD" id="cd00609">
    <property type="entry name" value="AAT_like"/>
    <property type="match status" value="1"/>
</dbReference>
<dbReference type="AlphaFoldDB" id="A0A075FR86"/>
<evidence type="ECO:0000259" key="5">
    <source>
        <dbReference type="Pfam" id="PF00155"/>
    </source>
</evidence>
<dbReference type="InterPro" id="IPR051926">
    <property type="entry name" value="Ala_Aminotransferase"/>
</dbReference>